<accession>A0A084XZH2</accession>
<sequence>MATVNFTGSVDRDLLKRAKVIAAKTDTSVNALFNAELRHLVETFEASESTGNQNFKVLLDFSLGRIGDDKVMQALGIDSEEDLFLLMAQAHLPMPRLPDATTQGMVDQLNALPTA</sequence>
<evidence type="ECO:0000313" key="2">
    <source>
        <dbReference type="Proteomes" id="UP000019812"/>
    </source>
</evidence>
<reference evidence="1 2" key="1">
    <citation type="submission" date="2014-07" db="EMBL/GenBank/DDBJ databases">
        <title>Expanding our view of genomic diversity in Candidatus Accumulibacter clades.</title>
        <authorList>
            <person name="Skennerton C.T."/>
            <person name="Barr J.J."/>
            <person name="Slater F.R."/>
            <person name="Bond P.L."/>
            <person name="Tyson G.W."/>
        </authorList>
    </citation>
    <scope>NUCLEOTIDE SEQUENCE [LARGE SCALE GENOMIC DNA]</scope>
    <source>
        <strain evidence="2">SK-01</strain>
    </source>
</reference>
<gene>
    <name evidence="1" type="ORF">CAPSK01_002454</name>
</gene>
<proteinExistence type="predicted"/>
<organism evidence="1 2">
    <name type="scientific">Candidatus Accumulibacter vicinus</name>
    <dbReference type="NCBI Taxonomy" id="2954382"/>
    <lineage>
        <taxon>Bacteria</taxon>
        <taxon>Pseudomonadati</taxon>
        <taxon>Pseudomonadota</taxon>
        <taxon>Betaproteobacteria</taxon>
        <taxon>Candidatus Accumulibacter</taxon>
    </lineage>
</organism>
<dbReference type="EMBL" id="JDSS02000024">
    <property type="protein sequence ID" value="KFB67866.1"/>
    <property type="molecule type" value="Genomic_DNA"/>
</dbReference>
<dbReference type="Proteomes" id="UP000019812">
    <property type="component" value="Unassembled WGS sequence"/>
</dbReference>
<name>A0A084XZH2_9PROT</name>
<protein>
    <submittedName>
        <fullName evidence="1">Uncharacterized protein</fullName>
    </submittedName>
</protein>
<dbReference type="AlphaFoldDB" id="A0A084XZH2"/>
<comment type="caution">
    <text evidence="1">The sequence shown here is derived from an EMBL/GenBank/DDBJ whole genome shotgun (WGS) entry which is preliminary data.</text>
</comment>
<evidence type="ECO:0000313" key="1">
    <source>
        <dbReference type="EMBL" id="KFB67866.1"/>
    </source>
</evidence>